<keyword evidence="1" id="KW-1133">Transmembrane helix</keyword>
<feature type="transmembrane region" description="Helical" evidence="1">
    <location>
        <begin position="73"/>
        <end position="91"/>
    </location>
</feature>
<dbReference type="EMBL" id="NOII01000003">
    <property type="protein sequence ID" value="OYD57703.1"/>
    <property type="molecule type" value="Genomic_DNA"/>
</dbReference>
<dbReference type="Proteomes" id="UP000215059">
    <property type="component" value="Unassembled WGS sequence"/>
</dbReference>
<keyword evidence="3" id="KW-1185">Reference proteome</keyword>
<protein>
    <submittedName>
        <fullName evidence="2">Uncharacterized protein</fullName>
    </submittedName>
</protein>
<dbReference type="RefSeq" id="WP_094253054.1">
    <property type="nucleotide sequence ID" value="NZ_JBHLXL010000001.1"/>
</dbReference>
<comment type="caution">
    <text evidence="2">The sequence shown here is derived from an EMBL/GenBank/DDBJ whole genome shotgun (WGS) entry which is preliminary data.</text>
</comment>
<proteinExistence type="predicted"/>
<sequence length="132" mass="15178">MNNKNWLQMIAGVFMVWSFFSNWIYAGGFTYFPPSEIMTRYSDSLFYKLFLVLPILGLANMYYGYLKQYNHKVSMASIAVSVLLMLNIISLDGKYHDYSVHTGFYMAMLAVAALVASIVVQKKELQAQQKEQ</sequence>
<evidence type="ECO:0000313" key="2">
    <source>
        <dbReference type="EMBL" id="OYD57703.1"/>
    </source>
</evidence>
<keyword evidence="1" id="KW-0472">Membrane</keyword>
<keyword evidence="1" id="KW-0812">Transmembrane</keyword>
<accession>A0A235F9K7</accession>
<dbReference type="AlphaFoldDB" id="A0A235F9K7"/>
<feature type="transmembrane region" description="Helical" evidence="1">
    <location>
        <begin position="7"/>
        <end position="25"/>
    </location>
</feature>
<reference evidence="2 3" key="1">
    <citation type="submission" date="2017-07" db="EMBL/GenBank/DDBJ databases">
        <title>Fictibacillus sp. nov. GDSW-R2A3 Genome sequencing and assembly.</title>
        <authorList>
            <person name="Mayilraj S."/>
        </authorList>
    </citation>
    <scope>NUCLEOTIDE SEQUENCE [LARGE SCALE GENOMIC DNA]</scope>
    <source>
        <strain evidence="2 3">GDSW-R2A3</strain>
    </source>
</reference>
<gene>
    <name evidence="2" type="ORF">CGZ90_13650</name>
</gene>
<organism evidence="2 3">
    <name type="scientific">Fictibacillus aquaticus</name>
    <dbReference type="NCBI Taxonomy" id="2021314"/>
    <lineage>
        <taxon>Bacteria</taxon>
        <taxon>Bacillati</taxon>
        <taxon>Bacillota</taxon>
        <taxon>Bacilli</taxon>
        <taxon>Bacillales</taxon>
        <taxon>Fictibacillaceae</taxon>
        <taxon>Fictibacillus</taxon>
    </lineage>
</organism>
<evidence type="ECO:0000313" key="3">
    <source>
        <dbReference type="Proteomes" id="UP000215059"/>
    </source>
</evidence>
<feature type="transmembrane region" description="Helical" evidence="1">
    <location>
        <begin position="103"/>
        <end position="120"/>
    </location>
</feature>
<evidence type="ECO:0000256" key="1">
    <source>
        <dbReference type="SAM" id="Phobius"/>
    </source>
</evidence>
<feature type="transmembrane region" description="Helical" evidence="1">
    <location>
        <begin position="45"/>
        <end position="66"/>
    </location>
</feature>
<name>A0A235F9K7_9BACL</name>